<dbReference type="Pfam" id="PF00270">
    <property type="entry name" value="DEAD"/>
    <property type="match status" value="1"/>
</dbReference>
<dbReference type="GO" id="GO:0006281">
    <property type="term" value="P:DNA repair"/>
    <property type="evidence" value="ECO:0007669"/>
    <property type="project" value="UniProtKB-KW"/>
</dbReference>
<keyword evidence="6" id="KW-0238">DNA-binding</keyword>
<dbReference type="InterPro" id="IPR033454">
    <property type="entry name" value="RecG_wedge"/>
</dbReference>
<keyword evidence="2" id="KW-0227">DNA damage</keyword>
<dbReference type="PROSITE" id="PS51192">
    <property type="entry name" value="HELICASE_ATP_BIND_1"/>
    <property type="match status" value="1"/>
</dbReference>
<evidence type="ECO:0000259" key="9">
    <source>
        <dbReference type="PROSITE" id="PS51192"/>
    </source>
</evidence>
<name>A0A1F5N2M2_9BACT</name>
<dbReference type="GO" id="GO:0003678">
    <property type="term" value="F:DNA helicase activity"/>
    <property type="evidence" value="ECO:0007669"/>
    <property type="project" value="TreeGrafter"/>
</dbReference>
<dbReference type="GO" id="GO:0005524">
    <property type="term" value="F:ATP binding"/>
    <property type="evidence" value="ECO:0007669"/>
    <property type="project" value="UniProtKB-KW"/>
</dbReference>
<evidence type="ECO:0000313" key="12">
    <source>
        <dbReference type="Proteomes" id="UP000177135"/>
    </source>
</evidence>
<evidence type="ECO:0000256" key="2">
    <source>
        <dbReference type="ARBA" id="ARBA00022763"/>
    </source>
</evidence>
<dbReference type="InterPro" id="IPR047112">
    <property type="entry name" value="RecG/Mfd"/>
</dbReference>
<dbReference type="Gene3D" id="2.40.50.140">
    <property type="entry name" value="Nucleic acid-binding proteins"/>
    <property type="match status" value="1"/>
</dbReference>
<feature type="domain" description="Helicase ATP-binding" evidence="9">
    <location>
        <begin position="272"/>
        <end position="422"/>
    </location>
</feature>
<dbReference type="PROSITE" id="PS51194">
    <property type="entry name" value="HELICASE_CTER"/>
    <property type="match status" value="1"/>
</dbReference>
<dbReference type="GO" id="GO:0003677">
    <property type="term" value="F:DNA binding"/>
    <property type="evidence" value="ECO:0007669"/>
    <property type="project" value="UniProtKB-KW"/>
</dbReference>
<proteinExistence type="predicted"/>
<keyword evidence="1" id="KW-0547">Nucleotide-binding</keyword>
<dbReference type="PANTHER" id="PTHR47964">
    <property type="entry name" value="ATP-DEPENDENT DNA HELICASE HOMOLOG RECG, CHLOROPLASTIC"/>
    <property type="match status" value="1"/>
</dbReference>
<keyword evidence="7" id="KW-0234">DNA repair</keyword>
<evidence type="ECO:0000256" key="4">
    <source>
        <dbReference type="ARBA" id="ARBA00022806"/>
    </source>
</evidence>
<keyword evidence="3" id="KW-0378">Hydrolase</keyword>
<evidence type="ECO:0000256" key="3">
    <source>
        <dbReference type="ARBA" id="ARBA00022801"/>
    </source>
</evidence>
<evidence type="ECO:0000313" key="11">
    <source>
        <dbReference type="EMBL" id="OGE71868.1"/>
    </source>
</evidence>
<sequence length="668" mass="75789">MELSTPLQYIKGVGPKMAKRLSRLELNAVEDLLHHYPFRYEDYSKIRSIAEARVEETVTFQGELWSIKNTYTKSGKVMTTAILNDETGSMEIIWFNQRWLTMTLKTGDRLQVSGKVDRFKGKICLLSPVWEKVEIHEPLHTGRLVPIYPETYGVTSKWLRAKMAKVLPEILPKITDPLPEDTRGEMLTLQEALQQIHFPDSWDKFNLAKERLSFDELFFIQLASQKQKLLWQKKQSTKPLLYKDSDLLCFMKSLPFELTLAQQKVIGEICSDLQREQPMNRLLQGEVGSGKTVVAAAAIYLTCLNNCRVTLMAPTEILAFQHFETLSKMLSPHNIKVGIYTGSKKRVSDEPVLVGTHALLSEKLPLQNMGLVIVDEQQRFGVKQRGLFRAQSASPHFLTMTATPIPRTVALTLYGDLDLSVIDELPKNRKIVKTYFVPAAKRNDAYKFIEKHVKAGEQVYLITPLIEESETLKTTKAAKVEFERLKTKIFLNSRLGLLHGKLKPKEKEKAINDFKNHKIDILVSTSVVEVGVDVPNATIMVIEGAENFGLAQLHQLRGRVGRGDIQSYALLFAEVETPQVISRLKKLEKIYDGLKLAELDLKIRGGGDLYGTRQSGRWDLKIASLSDIDLIEKTKKAAEKILSDNLELDKYRALLAQLESQAKEIMPD</sequence>
<dbReference type="Pfam" id="PF17191">
    <property type="entry name" value="RecG_wedge"/>
    <property type="match status" value="1"/>
</dbReference>
<dbReference type="CDD" id="cd04488">
    <property type="entry name" value="RecG_wedge_OBF"/>
    <property type="match status" value="1"/>
</dbReference>
<dbReference type="EMBL" id="MFEC01000004">
    <property type="protein sequence ID" value="OGE71868.1"/>
    <property type="molecule type" value="Genomic_DNA"/>
</dbReference>
<dbReference type="InterPro" id="IPR011545">
    <property type="entry name" value="DEAD/DEAH_box_helicase_dom"/>
</dbReference>
<dbReference type="Pfam" id="PF19833">
    <property type="entry name" value="RecG_dom3_C"/>
    <property type="match status" value="1"/>
</dbReference>
<keyword evidence="4 11" id="KW-0347">Helicase</keyword>
<dbReference type="InterPro" id="IPR045562">
    <property type="entry name" value="RecG_dom3_C"/>
</dbReference>
<protein>
    <recommendedName>
        <fullName evidence="8">Probable DNA 3'-5' helicase RecG</fullName>
    </recommendedName>
</protein>
<accession>A0A1F5N2M2</accession>
<dbReference type="NCBIfam" id="NF008165">
    <property type="entry name" value="PRK10917.1-3"/>
    <property type="match status" value="1"/>
</dbReference>
<evidence type="ECO:0000259" key="10">
    <source>
        <dbReference type="PROSITE" id="PS51194"/>
    </source>
</evidence>
<keyword evidence="5" id="KW-0067">ATP-binding</keyword>
<dbReference type="SUPFAM" id="SSF50249">
    <property type="entry name" value="Nucleic acid-binding proteins"/>
    <property type="match status" value="1"/>
</dbReference>
<dbReference type="Pfam" id="PF00271">
    <property type="entry name" value="Helicase_C"/>
    <property type="match status" value="1"/>
</dbReference>
<dbReference type="InterPro" id="IPR001650">
    <property type="entry name" value="Helicase_C-like"/>
</dbReference>
<dbReference type="PANTHER" id="PTHR47964:SF1">
    <property type="entry name" value="ATP-DEPENDENT DNA HELICASE HOMOLOG RECG, CHLOROPLASTIC"/>
    <property type="match status" value="1"/>
</dbReference>
<dbReference type="AlphaFoldDB" id="A0A1F5N2M2"/>
<dbReference type="SUPFAM" id="SSF52540">
    <property type="entry name" value="P-loop containing nucleoside triphosphate hydrolases"/>
    <property type="match status" value="2"/>
</dbReference>
<evidence type="ECO:0000256" key="7">
    <source>
        <dbReference type="ARBA" id="ARBA00023204"/>
    </source>
</evidence>
<dbReference type="GO" id="GO:0016787">
    <property type="term" value="F:hydrolase activity"/>
    <property type="evidence" value="ECO:0007669"/>
    <property type="project" value="UniProtKB-KW"/>
</dbReference>
<dbReference type="Proteomes" id="UP000177135">
    <property type="component" value="Unassembled WGS sequence"/>
</dbReference>
<evidence type="ECO:0000256" key="6">
    <source>
        <dbReference type="ARBA" id="ARBA00023125"/>
    </source>
</evidence>
<organism evidence="11 12">
    <name type="scientific">Candidatus Daviesbacteria bacterium RIFOXYD1_FULL_41_10</name>
    <dbReference type="NCBI Taxonomy" id="1797801"/>
    <lineage>
        <taxon>Bacteria</taxon>
        <taxon>Candidatus Daviesiibacteriota</taxon>
    </lineage>
</organism>
<dbReference type="InterPro" id="IPR014001">
    <property type="entry name" value="Helicase_ATP-bd"/>
</dbReference>
<dbReference type="SMART" id="SM00487">
    <property type="entry name" value="DEXDc"/>
    <property type="match status" value="1"/>
</dbReference>
<evidence type="ECO:0000256" key="8">
    <source>
        <dbReference type="ARBA" id="ARBA00049819"/>
    </source>
</evidence>
<evidence type="ECO:0000256" key="1">
    <source>
        <dbReference type="ARBA" id="ARBA00022741"/>
    </source>
</evidence>
<feature type="domain" description="Helicase C-terminal" evidence="10">
    <location>
        <begin position="441"/>
        <end position="602"/>
    </location>
</feature>
<comment type="caution">
    <text evidence="11">The sequence shown here is derived from an EMBL/GenBank/DDBJ whole genome shotgun (WGS) entry which is preliminary data.</text>
</comment>
<dbReference type="Gene3D" id="3.40.50.300">
    <property type="entry name" value="P-loop containing nucleotide triphosphate hydrolases"/>
    <property type="match status" value="2"/>
</dbReference>
<gene>
    <name evidence="11" type="ORF">A2617_00555</name>
</gene>
<dbReference type="NCBIfam" id="NF008168">
    <property type="entry name" value="PRK10917.2-2"/>
    <property type="match status" value="1"/>
</dbReference>
<dbReference type="SMART" id="SM00490">
    <property type="entry name" value="HELICc"/>
    <property type="match status" value="1"/>
</dbReference>
<reference evidence="11 12" key="1">
    <citation type="journal article" date="2016" name="Nat. Commun.">
        <title>Thousands of microbial genomes shed light on interconnected biogeochemical processes in an aquifer system.</title>
        <authorList>
            <person name="Anantharaman K."/>
            <person name="Brown C.T."/>
            <person name="Hug L.A."/>
            <person name="Sharon I."/>
            <person name="Castelle C.J."/>
            <person name="Probst A.J."/>
            <person name="Thomas B.C."/>
            <person name="Singh A."/>
            <person name="Wilkins M.J."/>
            <person name="Karaoz U."/>
            <person name="Brodie E.L."/>
            <person name="Williams K.H."/>
            <person name="Hubbard S.S."/>
            <person name="Banfield J.F."/>
        </authorList>
    </citation>
    <scope>NUCLEOTIDE SEQUENCE [LARGE SCALE GENOMIC DNA]</scope>
</reference>
<evidence type="ECO:0000256" key="5">
    <source>
        <dbReference type="ARBA" id="ARBA00022840"/>
    </source>
</evidence>
<dbReference type="InterPro" id="IPR012340">
    <property type="entry name" value="NA-bd_OB-fold"/>
</dbReference>
<dbReference type="InterPro" id="IPR027417">
    <property type="entry name" value="P-loop_NTPase"/>
</dbReference>